<comment type="caution">
    <text evidence="2">The sequence shown here is derived from an EMBL/GenBank/DDBJ whole genome shotgun (WGS) entry which is preliminary data.</text>
</comment>
<keyword evidence="3" id="KW-1185">Reference proteome</keyword>
<evidence type="ECO:0008006" key="4">
    <source>
        <dbReference type="Google" id="ProtNLM"/>
    </source>
</evidence>
<sequence>MYSLKLHSIPLSRGNPDSARRGGQGGKLGRSRRAVKFKATRRGLQIVHRWRCVIRKYFACGVRRGARRRGGNKFSVQHTTRRCTRVSDTATHSTVS</sequence>
<name>A0AAV1JJE6_9NEOP</name>
<gene>
    <name evidence="2" type="ORF">LNINA_LOCUS8810</name>
</gene>
<dbReference type="AlphaFoldDB" id="A0AAV1JJE6"/>
<organism evidence="2 3">
    <name type="scientific">Leptosia nina</name>
    <dbReference type="NCBI Taxonomy" id="320188"/>
    <lineage>
        <taxon>Eukaryota</taxon>
        <taxon>Metazoa</taxon>
        <taxon>Ecdysozoa</taxon>
        <taxon>Arthropoda</taxon>
        <taxon>Hexapoda</taxon>
        <taxon>Insecta</taxon>
        <taxon>Pterygota</taxon>
        <taxon>Neoptera</taxon>
        <taxon>Endopterygota</taxon>
        <taxon>Lepidoptera</taxon>
        <taxon>Glossata</taxon>
        <taxon>Ditrysia</taxon>
        <taxon>Papilionoidea</taxon>
        <taxon>Pieridae</taxon>
        <taxon>Pierinae</taxon>
        <taxon>Leptosia</taxon>
    </lineage>
</organism>
<protein>
    <recommendedName>
        <fullName evidence="4">Ribosomal protein L15</fullName>
    </recommendedName>
</protein>
<evidence type="ECO:0000256" key="1">
    <source>
        <dbReference type="SAM" id="MobiDB-lite"/>
    </source>
</evidence>
<reference evidence="2 3" key="1">
    <citation type="submission" date="2023-11" db="EMBL/GenBank/DDBJ databases">
        <authorList>
            <person name="Okamura Y."/>
        </authorList>
    </citation>
    <scope>NUCLEOTIDE SEQUENCE [LARGE SCALE GENOMIC DNA]</scope>
</reference>
<evidence type="ECO:0000313" key="3">
    <source>
        <dbReference type="Proteomes" id="UP001497472"/>
    </source>
</evidence>
<accession>A0AAV1JJE6</accession>
<feature type="region of interest" description="Disordered" evidence="1">
    <location>
        <begin position="1"/>
        <end position="32"/>
    </location>
</feature>
<proteinExistence type="predicted"/>
<evidence type="ECO:0000313" key="2">
    <source>
        <dbReference type="EMBL" id="CAK1549518.1"/>
    </source>
</evidence>
<dbReference type="EMBL" id="CAVLEF010000039">
    <property type="protein sequence ID" value="CAK1549518.1"/>
    <property type="molecule type" value="Genomic_DNA"/>
</dbReference>
<dbReference type="Proteomes" id="UP001497472">
    <property type="component" value="Unassembled WGS sequence"/>
</dbReference>